<keyword evidence="3" id="KW-1185">Reference proteome</keyword>
<gene>
    <name evidence="2" type="ORF">FSB64_04655</name>
</gene>
<organism evidence="2 3">
    <name type="scientific">Paraburkholderia youngii</name>
    <dbReference type="NCBI Taxonomy" id="2782701"/>
    <lineage>
        <taxon>Bacteria</taxon>
        <taxon>Pseudomonadati</taxon>
        <taxon>Pseudomonadota</taxon>
        <taxon>Betaproteobacteria</taxon>
        <taxon>Burkholderiales</taxon>
        <taxon>Burkholderiaceae</taxon>
        <taxon>Paraburkholderia</taxon>
    </lineage>
</organism>
<dbReference type="RefSeq" id="WP_176123049.1">
    <property type="nucleotide sequence ID" value="NZ_VOMC01000003.1"/>
</dbReference>
<evidence type="ECO:0000313" key="2">
    <source>
        <dbReference type="EMBL" id="NVI03111.1"/>
    </source>
</evidence>
<keyword evidence="1" id="KW-1133">Transmembrane helix</keyword>
<evidence type="ECO:0000256" key="1">
    <source>
        <dbReference type="SAM" id="Phobius"/>
    </source>
</evidence>
<name>A0ABX2NFF8_9BURK</name>
<comment type="caution">
    <text evidence="2">The sequence shown here is derived from an EMBL/GenBank/DDBJ whole genome shotgun (WGS) entry which is preliminary data.</text>
</comment>
<feature type="transmembrane region" description="Helical" evidence="1">
    <location>
        <begin position="61"/>
        <end position="81"/>
    </location>
</feature>
<proteinExistence type="predicted"/>
<keyword evidence="1" id="KW-0812">Transmembrane</keyword>
<dbReference type="EMBL" id="VOMC01000003">
    <property type="protein sequence ID" value="NVI03111.1"/>
    <property type="molecule type" value="Genomic_DNA"/>
</dbReference>
<accession>A0ABX2NFF8</accession>
<sequence length="146" mass="15261">MFRQAENDFGSLIQATSGHVVHGGAQPPAGHALTIATLLICWWTLVETALDFVTGNGNWDFASAIAANLIVGIAGLAVVMNVRFAREIFAFICGVGILALGSGLPLAFGDSLWIPLISLVDCGGKLGFLVFACAPPHENGRRALSL</sequence>
<evidence type="ECO:0000313" key="3">
    <source>
        <dbReference type="Proteomes" id="UP000821598"/>
    </source>
</evidence>
<feature type="transmembrane region" description="Helical" evidence="1">
    <location>
        <begin position="88"/>
        <end position="107"/>
    </location>
</feature>
<protein>
    <recommendedName>
        <fullName evidence="4">SPW repeat-containing protein</fullName>
    </recommendedName>
</protein>
<dbReference type="Proteomes" id="UP000821598">
    <property type="component" value="Unassembled WGS sequence"/>
</dbReference>
<keyword evidence="1" id="KW-0472">Membrane</keyword>
<evidence type="ECO:0008006" key="4">
    <source>
        <dbReference type="Google" id="ProtNLM"/>
    </source>
</evidence>
<reference evidence="2 3" key="1">
    <citation type="submission" date="2019-08" db="EMBL/GenBank/DDBJ databases">
        <title>Paraburkholderia simonii sp. nov. and P. youngii sp. nov. Brazilian and Mexican Mimosa-associated rhizobia.</title>
        <authorList>
            <person name="Mavima L."/>
            <person name="Beukes C.W."/>
            <person name="Palmer M."/>
            <person name="De Meyer S.E."/>
            <person name="James E.K."/>
            <person name="Maluk M."/>
            <person name="Avontuur J.R."/>
            <person name="Chan W.Y."/>
            <person name="Venter S.N."/>
            <person name="Steenkamp E.T."/>
        </authorList>
    </citation>
    <scope>NUCLEOTIDE SEQUENCE [LARGE SCALE GENOMIC DNA]</scope>
    <source>
        <strain evidence="2 3">JPY454</strain>
    </source>
</reference>